<evidence type="ECO:0000313" key="11">
    <source>
        <dbReference type="Proteomes" id="UP000647587"/>
    </source>
</evidence>
<evidence type="ECO:0000313" key="10">
    <source>
        <dbReference type="EMBL" id="GGK41689.1"/>
    </source>
</evidence>
<dbReference type="Gene3D" id="3.90.550.10">
    <property type="entry name" value="Spore Coat Polysaccharide Biosynthesis Protein SpsA, Chain A"/>
    <property type="match status" value="1"/>
</dbReference>
<evidence type="ECO:0000256" key="8">
    <source>
        <dbReference type="SAM" id="Phobius"/>
    </source>
</evidence>
<evidence type="ECO:0000256" key="7">
    <source>
        <dbReference type="PROSITE-ProRule" id="PRU00169"/>
    </source>
</evidence>
<dbReference type="SUPFAM" id="SSF55073">
    <property type="entry name" value="Nucleotide cyclase"/>
    <property type="match status" value="1"/>
</dbReference>
<keyword evidence="5 8" id="KW-1133">Transmembrane helix</keyword>
<feature type="transmembrane region" description="Helical" evidence="8">
    <location>
        <begin position="356"/>
        <end position="378"/>
    </location>
</feature>
<dbReference type="InterPro" id="IPR043128">
    <property type="entry name" value="Rev_trsase/Diguanyl_cyclase"/>
</dbReference>
<keyword evidence="3" id="KW-0808">Transferase</keyword>
<feature type="domain" description="Response regulatory" evidence="9">
    <location>
        <begin position="13"/>
        <end position="128"/>
    </location>
</feature>
<comment type="caution">
    <text evidence="7">Lacks conserved residue(s) required for the propagation of feature annotation.</text>
</comment>
<dbReference type="Gene3D" id="3.40.50.2300">
    <property type="match status" value="1"/>
</dbReference>
<dbReference type="SMART" id="SM00448">
    <property type="entry name" value="REC"/>
    <property type="match status" value="1"/>
</dbReference>
<dbReference type="PANTHER" id="PTHR43867:SF2">
    <property type="entry name" value="CELLULOSE SYNTHASE CATALYTIC SUBUNIT A [UDP-FORMING]"/>
    <property type="match status" value="1"/>
</dbReference>
<keyword evidence="2" id="KW-0328">Glycosyltransferase</keyword>
<feature type="transmembrane region" description="Helical" evidence="8">
    <location>
        <begin position="653"/>
        <end position="671"/>
    </location>
</feature>
<keyword evidence="4 8" id="KW-0812">Transmembrane</keyword>
<feature type="transmembrane region" description="Helical" evidence="8">
    <location>
        <begin position="322"/>
        <end position="344"/>
    </location>
</feature>
<dbReference type="EMBL" id="BMPP01000028">
    <property type="protein sequence ID" value="GGK41689.1"/>
    <property type="molecule type" value="Genomic_DNA"/>
</dbReference>
<dbReference type="InterPro" id="IPR001789">
    <property type="entry name" value="Sig_transdc_resp-reg_receiver"/>
</dbReference>
<dbReference type="Pfam" id="PF13641">
    <property type="entry name" value="Glyco_tranf_2_3"/>
    <property type="match status" value="1"/>
</dbReference>
<dbReference type="PANTHER" id="PTHR43867">
    <property type="entry name" value="CELLULOSE SYNTHASE CATALYTIC SUBUNIT A [UDP-FORMING]"/>
    <property type="match status" value="1"/>
</dbReference>
<keyword evidence="11" id="KW-1185">Reference proteome</keyword>
<keyword evidence="6 8" id="KW-0472">Membrane</keyword>
<protein>
    <recommendedName>
        <fullName evidence="9">Response regulatory domain-containing protein</fullName>
    </recommendedName>
</protein>
<dbReference type="PROSITE" id="PS50110">
    <property type="entry name" value="RESPONSE_REGULATORY"/>
    <property type="match status" value="1"/>
</dbReference>
<dbReference type="InterPro" id="IPR050321">
    <property type="entry name" value="Glycosyltr_2/OpgH_subfam"/>
</dbReference>
<comment type="caution">
    <text evidence="10">The sequence shown here is derived from an EMBL/GenBank/DDBJ whole genome shotgun (WGS) entry which is preliminary data.</text>
</comment>
<dbReference type="InterPro" id="IPR029044">
    <property type="entry name" value="Nucleotide-diphossugar_trans"/>
</dbReference>
<sequence length="761" mass="85535">MTQAVSTTVAPPLILVVEPDVDECEALCAALRDESFEVHSAADEHRGFEMLCDHRPDLIVTTCAQHLDGVAFTRRVRQDPSVEAVPIILVMNKEGMQDVIHALDAGADDFVSRPFNMPELMARIRVKLARPPVPAWTLARDRRTGIMTVQAMLAPMLREMERARVTGDPLMLASLAFEELPVLRQRFGSQLDTVIANQTMRVLRELAGPLTVLSHDRKGHFHVLAPNTTPETALSRAREASLRLVEHSFSYHGDLLRLTPSIGLAQYRPGLDPDNFLGRADTAARYAAAHLDLQPVLYDPQVHSRREAKPKRYAQLREKLRLPAQVIAVNVLLVVIPFFLYAFLARIGLDVTDWAYLAVATALLGTAAFILLEGFLALNPQQPPEEPQSPYPRASAIIAAYLPNEAATVEETIDAFLRIDYPAGLQVILAYNTPRDLPVEAALRALAERDPRFVPFRVEGSTSKAQNVNAALAIVTGEVTAVFDADHQPDADSFRRAWRWLSSGWDVVQGHCVIRNGEESWVARMVAVEFESIYAVSHPGRARMHGFGIFGGSNGYWKTKLLRKIRMHGSMLTEDIDSALRSVEAGYKIANDPYLVSRELAPATLGALTNQRLRWAQGWFQVSLKHLPLGLRSRHLTLRQKLGFFHLLGWREFYPVLSVQMFPILGYWLLVDDRQVDWAIPVFVLTTVFTLSVGPWQALFAYRQADASFKGRRGWFWFYLVVSSVFYTPFKNLLAVVAQIKEFRRERAWKVTPRSTQSPLE</sequence>
<dbReference type="SUPFAM" id="SSF53448">
    <property type="entry name" value="Nucleotide-diphospho-sugar transferases"/>
    <property type="match status" value="1"/>
</dbReference>
<dbReference type="InterPro" id="IPR011006">
    <property type="entry name" value="CheY-like_superfamily"/>
</dbReference>
<name>A0ABQ2F4K7_9DEIO</name>
<evidence type="ECO:0000259" key="9">
    <source>
        <dbReference type="PROSITE" id="PS50110"/>
    </source>
</evidence>
<gene>
    <name evidence="10" type="ORF">GCM10008955_39350</name>
</gene>
<feature type="transmembrane region" description="Helical" evidence="8">
    <location>
        <begin position="716"/>
        <end position="737"/>
    </location>
</feature>
<evidence type="ECO:0000256" key="3">
    <source>
        <dbReference type="ARBA" id="ARBA00022679"/>
    </source>
</evidence>
<evidence type="ECO:0000256" key="6">
    <source>
        <dbReference type="ARBA" id="ARBA00023136"/>
    </source>
</evidence>
<evidence type="ECO:0000256" key="1">
    <source>
        <dbReference type="ARBA" id="ARBA00004141"/>
    </source>
</evidence>
<dbReference type="Gene3D" id="3.30.70.270">
    <property type="match status" value="1"/>
</dbReference>
<dbReference type="CDD" id="cd06423">
    <property type="entry name" value="CESA_like"/>
    <property type="match status" value="1"/>
</dbReference>
<evidence type="ECO:0000256" key="5">
    <source>
        <dbReference type="ARBA" id="ARBA00022989"/>
    </source>
</evidence>
<dbReference type="Proteomes" id="UP000647587">
    <property type="component" value="Unassembled WGS sequence"/>
</dbReference>
<dbReference type="Pfam" id="PF00072">
    <property type="entry name" value="Response_reg"/>
    <property type="match status" value="1"/>
</dbReference>
<evidence type="ECO:0000256" key="2">
    <source>
        <dbReference type="ARBA" id="ARBA00022676"/>
    </source>
</evidence>
<dbReference type="SUPFAM" id="SSF52172">
    <property type="entry name" value="CheY-like"/>
    <property type="match status" value="1"/>
</dbReference>
<comment type="subcellular location">
    <subcellularLocation>
        <location evidence="1">Membrane</location>
        <topology evidence="1">Multi-pass membrane protein</topology>
    </subcellularLocation>
</comment>
<organism evidence="10 11">
    <name type="scientific">Deinococcus malanensis</name>
    <dbReference type="NCBI Taxonomy" id="1706855"/>
    <lineage>
        <taxon>Bacteria</taxon>
        <taxon>Thermotogati</taxon>
        <taxon>Deinococcota</taxon>
        <taxon>Deinococci</taxon>
        <taxon>Deinococcales</taxon>
        <taxon>Deinococcaceae</taxon>
        <taxon>Deinococcus</taxon>
    </lineage>
</organism>
<dbReference type="RefSeq" id="WP_189011842.1">
    <property type="nucleotide sequence ID" value="NZ_BMPP01000028.1"/>
</dbReference>
<proteinExistence type="predicted"/>
<feature type="transmembrane region" description="Helical" evidence="8">
    <location>
        <begin position="678"/>
        <end position="696"/>
    </location>
</feature>
<accession>A0ABQ2F4K7</accession>
<dbReference type="InterPro" id="IPR029787">
    <property type="entry name" value="Nucleotide_cyclase"/>
</dbReference>
<evidence type="ECO:0000256" key="4">
    <source>
        <dbReference type="ARBA" id="ARBA00022692"/>
    </source>
</evidence>
<reference evidence="11" key="1">
    <citation type="journal article" date="2019" name="Int. J. Syst. Evol. Microbiol.">
        <title>The Global Catalogue of Microorganisms (GCM) 10K type strain sequencing project: providing services to taxonomists for standard genome sequencing and annotation.</title>
        <authorList>
            <consortium name="The Broad Institute Genomics Platform"/>
            <consortium name="The Broad Institute Genome Sequencing Center for Infectious Disease"/>
            <person name="Wu L."/>
            <person name="Ma J."/>
        </authorList>
    </citation>
    <scope>NUCLEOTIDE SEQUENCE [LARGE SCALE GENOMIC DNA]</scope>
    <source>
        <strain evidence="11">JCM 30331</strain>
    </source>
</reference>